<dbReference type="SUPFAM" id="SSF53850">
    <property type="entry name" value="Periplasmic binding protein-like II"/>
    <property type="match status" value="1"/>
</dbReference>
<dbReference type="InterPro" id="IPR015168">
    <property type="entry name" value="SsuA/THI5"/>
</dbReference>
<protein>
    <recommendedName>
        <fullName evidence="1">SsuA/THI5-like domain-containing protein</fullName>
    </recommendedName>
</protein>
<organism evidence="2 3">
    <name type="scientific">Sulfuriferula plumbiphila</name>
    <dbReference type="NCBI Taxonomy" id="171865"/>
    <lineage>
        <taxon>Bacteria</taxon>
        <taxon>Pseudomonadati</taxon>
        <taxon>Pseudomonadota</taxon>
        <taxon>Betaproteobacteria</taxon>
        <taxon>Nitrosomonadales</taxon>
        <taxon>Sulfuricellaceae</taxon>
        <taxon>Sulfuriferula</taxon>
    </lineage>
</organism>
<reference evidence="2 3" key="1">
    <citation type="submission" date="2019-07" db="EMBL/GenBank/DDBJ databases">
        <title>Whole genome shotgun sequence of Thiobacillus plumbophilus NBRC 107929.</title>
        <authorList>
            <person name="Hosoyama A."/>
            <person name="Uohara A."/>
            <person name="Ohji S."/>
            <person name="Ichikawa N."/>
        </authorList>
    </citation>
    <scope>NUCLEOTIDE SEQUENCE [LARGE SCALE GENOMIC DNA]</scope>
    <source>
        <strain evidence="2 3">NBRC 107929</strain>
    </source>
</reference>
<keyword evidence="3" id="KW-1185">Reference proteome</keyword>
<dbReference type="Pfam" id="PF09084">
    <property type="entry name" value="NMT1"/>
    <property type="match status" value="1"/>
</dbReference>
<gene>
    <name evidence="2" type="ORF">TPL01_32630</name>
</gene>
<dbReference type="Gene3D" id="3.40.190.10">
    <property type="entry name" value="Periplasmic binding protein-like II"/>
    <property type="match status" value="2"/>
</dbReference>
<dbReference type="Proteomes" id="UP000321337">
    <property type="component" value="Unassembled WGS sequence"/>
</dbReference>
<sequence length="437" mass="47795">MWHTLCKGYSSFVDIIVKAITSFECEPKSQARVGTIHRMHYLGYAAFGVMLITFAGKTFSAPAPQQAAPNALGSFNNSKYDTIAAKAAPASGAPVTVKVNLFLGWTGAWDTIVMKQMNMLPKWLPKGSTVEWKRNLQGPPVITDMLANKQNIAYLGDSPSIVSTTKGGIAPLKIVAFNLISASRMCGILLVRSDAPNFNSPAEVFQWLKGKTIAVPKGSCADRIGQEMVKKAGVEVNWVFNQAEVIVSSLQAKKIDAAFVYEPNASNAVKLGYGRYALSGAYYNLLDADTVIMRQDFIQKNRPAAIGWLKANIEALYFMRDNPIETVNMIKRELPDFTKENIWQAFYGQLPVNTGGSPIVNTAVMTITPQAVYLANSVFNFLKSMKVVQGKFASDAIDPTLVAQAFTELGLDPKKALFEIKGGLPTDNPFNKDELKK</sequence>
<dbReference type="AlphaFoldDB" id="A0A512LCB8"/>
<evidence type="ECO:0000313" key="2">
    <source>
        <dbReference type="EMBL" id="GEP32125.1"/>
    </source>
</evidence>
<name>A0A512LCB8_9PROT</name>
<feature type="domain" description="SsuA/THI5-like" evidence="1">
    <location>
        <begin position="191"/>
        <end position="325"/>
    </location>
</feature>
<proteinExistence type="predicted"/>
<dbReference type="EMBL" id="BKAD01000049">
    <property type="protein sequence ID" value="GEP32125.1"/>
    <property type="molecule type" value="Genomic_DNA"/>
</dbReference>
<evidence type="ECO:0000313" key="3">
    <source>
        <dbReference type="Proteomes" id="UP000321337"/>
    </source>
</evidence>
<accession>A0A512LCB8</accession>
<dbReference type="PANTHER" id="PTHR30024">
    <property type="entry name" value="ALIPHATIC SULFONATES-BINDING PROTEIN-RELATED"/>
    <property type="match status" value="1"/>
</dbReference>
<comment type="caution">
    <text evidence="2">The sequence shown here is derived from an EMBL/GenBank/DDBJ whole genome shotgun (WGS) entry which is preliminary data.</text>
</comment>
<evidence type="ECO:0000259" key="1">
    <source>
        <dbReference type="Pfam" id="PF09084"/>
    </source>
</evidence>